<name>A0A820BBK1_9BILA</name>
<protein>
    <submittedName>
        <fullName evidence="2">Uncharacterized protein</fullName>
    </submittedName>
</protein>
<gene>
    <name evidence="2" type="ORF">OXD698_LOCUS40963</name>
</gene>
<sequence length="32" mass="3422">MSSSSIIDFISSSSIVHDETSNQSIEIPDPPT</sequence>
<accession>A0A820BBK1</accession>
<organism evidence="2 3">
    <name type="scientific">Adineta steineri</name>
    <dbReference type="NCBI Taxonomy" id="433720"/>
    <lineage>
        <taxon>Eukaryota</taxon>
        <taxon>Metazoa</taxon>
        <taxon>Spiralia</taxon>
        <taxon>Gnathifera</taxon>
        <taxon>Rotifera</taxon>
        <taxon>Eurotatoria</taxon>
        <taxon>Bdelloidea</taxon>
        <taxon>Adinetida</taxon>
        <taxon>Adinetidae</taxon>
        <taxon>Adineta</taxon>
    </lineage>
</organism>
<evidence type="ECO:0000313" key="2">
    <source>
        <dbReference type="EMBL" id="CAF4203577.1"/>
    </source>
</evidence>
<dbReference type="EMBL" id="CAJOAZ010009428">
    <property type="protein sequence ID" value="CAF4203577.1"/>
    <property type="molecule type" value="Genomic_DNA"/>
</dbReference>
<feature type="region of interest" description="Disordered" evidence="1">
    <location>
        <begin position="1"/>
        <end position="32"/>
    </location>
</feature>
<feature type="compositionally biased region" description="Low complexity" evidence="1">
    <location>
        <begin position="1"/>
        <end position="15"/>
    </location>
</feature>
<proteinExistence type="predicted"/>
<reference evidence="2" key="1">
    <citation type="submission" date="2021-02" db="EMBL/GenBank/DDBJ databases">
        <authorList>
            <person name="Nowell W R."/>
        </authorList>
    </citation>
    <scope>NUCLEOTIDE SEQUENCE</scope>
</reference>
<dbReference type="AlphaFoldDB" id="A0A820BBK1"/>
<feature type="non-terminal residue" evidence="2">
    <location>
        <position position="32"/>
    </location>
</feature>
<evidence type="ECO:0000256" key="1">
    <source>
        <dbReference type="SAM" id="MobiDB-lite"/>
    </source>
</evidence>
<dbReference type="Proteomes" id="UP000663844">
    <property type="component" value="Unassembled WGS sequence"/>
</dbReference>
<evidence type="ECO:0000313" key="3">
    <source>
        <dbReference type="Proteomes" id="UP000663844"/>
    </source>
</evidence>
<comment type="caution">
    <text evidence="2">The sequence shown here is derived from an EMBL/GenBank/DDBJ whole genome shotgun (WGS) entry which is preliminary data.</text>
</comment>